<dbReference type="AlphaFoldDB" id="A0A240DYQ1"/>
<dbReference type="EMBL" id="OANS01000001">
    <property type="protein sequence ID" value="SNX28315.1"/>
    <property type="molecule type" value="Genomic_DNA"/>
</dbReference>
<evidence type="ECO:0000313" key="2">
    <source>
        <dbReference type="Proteomes" id="UP000218069"/>
    </source>
</evidence>
<evidence type="ECO:0000313" key="1">
    <source>
        <dbReference type="EMBL" id="SNX28315.1"/>
    </source>
</evidence>
<protein>
    <submittedName>
        <fullName evidence="1">Uncharacterized protein</fullName>
    </submittedName>
</protein>
<accession>A0A240DYQ1</accession>
<gene>
    <name evidence="1" type="ORF">SAMN06295945_0642</name>
</gene>
<proteinExistence type="predicted"/>
<reference evidence="2" key="1">
    <citation type="submission" date="2017-08" db="EMBL/GenBank/DDBJ databases">
        <authorList>
            <person name="Varghese N."/>
            <person name="Submissions S."/>
        </authorList>
    </citation>
    <scope>NUCLEOTIDE SEQUENCE [LARGE SCALE GENOMIC DNA]</scope>
    <source>
        <strain evidence="2">AP-Melu-1000-B4</strain>
    </source>
</reference>
<organism evidence="1 2">
    <name type="scientific">Polynucleobacter meluiroseus</name>
    <dbReference type="NCBI Taxonomy" id="1938814"/>
    <lineage>
        <taxon>Bacteria</taxon>
        <taxon>Pseudomonadati</taxon>
        <taxon>Pseudomonadota</taxon>
        <taxon>Betaproteobacteria</taxon>
        <taxon>Burkholderiales</taxon>
        <taxon>Burkholderiaceae</taxon>
        <taxon>Polynucleobacter</taxon>
    </lineage>
</organism>
<sequence length="48" mass="5156">MPVQQIELEEVTMMEVSDEALEKSSPCAGAYTGLQATTCCTQQTVCPC</sequence>
<keyword evidence="2" id="KW-1185">Reference proteome</keyword>
<dbReference type="Proteomes" id="UP000218069">
    <property type="component" value="Unassembled WGS sequence"/>
</dbReference>
<name>A0A240DYQ1_9BURK</name>